<comment type="similarity">
    <text evidence="3">Belongs to the class-III pyridoxal-phosphate-dependent aminotransferase family.</text>
</comment>
<name>A0ABY0VB96_9ACTO</name>
<dbReference type="Gene3D" id="3.40.640.10">
    <property type="entry name" value="Type I PLP-dependent aspartate aminotransferase-like (Major domain)"/>
    <property type="match status" value="1"/>
</dbReference>
<sequence>MNTYEYPKSHELFDRATKVIPAGIYGHLGPSEGCFIPIESYPFYADHAQDSYIWDVDGNRFIDYMCAYGPNVLGYNHPKVNEAFIKQLEQGNCTTLPTTRMIELAELLVDEVASADWAFFAKNGGDVTNMAVLTARAATGRDKIIRFFGGYHGVAQWMQYVGYAGITDADLANVIDLPFNDIDALEKAIAKYPNQIAGIISTPYYHPTFVDNELPAPGYWQKVRELCDKHGIVLIIDDVRCGFRLDERGSDYHYGFKADLICFCKALANGFNISALCGSDELKAAASSVFYTGSYWLSAAPMAAAIECLTIMKEIDGATVMKDKGRKLTDGLKKVAEEEGYKLVVTGEPSMWFMRLDNDPSSMLHQAFVGNCVKRGVFFTNHHNHFINCSLTDEDIEFTWDVAREAFKELHTQEDELIL</sequence>
<dbReference type="InterPro" id="IPR015424">
    <property type="entry name" value="PyrdxlP-dep_Trfase"/>
</dbReference>
<keyword evidence="2 3" id="KW-0663">Pyridoxal phosphate</keyword>
<dbReference type="InterPro" id="IPR015421">
    <property type="entry name" value="PyrdxlP-dep_Trfase_major"/>
</dbReference>
<keyword evidence="5" id="KW-1185">Reference proteome</keyword>
<protein>
    <submittedName>
        <fullName evidence="4">Glutamate-1-semialdehyde 2,1-aminomutase</fullName>
    </submittedName>
</protein>
<dbReference type="Proteomes" id="UP000198976">
    <property type="component" value="Chromosome I"/>
</dbReference>
<dbReference type="PANTHER" id="PTHR43713">
    <property type="entry name" value="GLUTAMATE-1-SEMIALDEHYDE 2,1-AMINOMUTASE"/>
    <property type="match status" value="1"/>
</dbReference>
<accession>A0ABY0VB96</accession>
<evidence type="ECO:0000256" key="3">
    <source>
        <dbReference type="RuleBase" id="RU003560"/>
    </source>
</evidence>
<dbReference type="PANTHER" id="PTHR43713:SF3">
    <property type="entry name" value="GLUTAMATE-1-SEMIALDEHYDE 2,1-AMINOMUTASE 1, CHLOROPLASTIC-RELATED"/>
    <property type="match status" value="1"/>
</dbReference>
<dbReference type="InterPro" id="IPR015422">
    <property type="entry name" value="PyrdxlP-dep_Trfase_small"/>
</dbReference>
<dbReference type="InterPro" id="IPR005814">
    <property type="entry name" value="Aminotrans_3"/>
</dbReference>
<evidence type="ECO:0000313" key="4">
    <source>
        <dbReference type="EMBL" id="SDU05288.1"/>
    </source>
</evidence>
<evidence type="ECO:0000256" key="2">
    <source>
        <dbReference type="ARBA" id="ARBA00022898"/>
    </source>
</evidence>
<comment type="cofactor">
    <cofactor evidence="1">
        <name>pyridoxal 5'-phosphate</name>
        <dbReference type="ChEBI" id="CHEBI:597326"/>
    </cofactor>
</comment>
<gene>
    <name evidence="4" type="ORF">SAMN04489714_1873</name>
</gene>
<evidence type="ECO:0000256" key="1">
    <source>
        <dbReference type="ARBA" id="ARBA00001933"/>
    </source>
</evidence>
<dbReference type="Gene3D" id="3.90.1150.10">
    <property type="entry name" value="Aspartate Aminotransferase, domain 1"/>
    <property type="match status" value="1"/>
</dbReference>
<dbReference type="Pfam" id="PF00202">
    <property type="entry name" value="Aminotran_3"/>
    <property type="match status" value="1"/>
</dbReference>
<dbReference type="SUPFAM" id="SSF53383">
    <property type="entry name" value="PLP-dependent transferases"/>
    <property type="match status" value="1"/>
</dbReference>
<proteinExistence type="inferred from homology"/>
<organism evidence="4 5">
    <name type="scientific">Schaalia radingae</name>
    <dbReference type="NCBI Taxonomy" id="131110"/>
    <lineage>
        <taxon>Bacteria</taxon>
        <taxon>Bacillati</taxon>
        <taxon>Actinomycetota</taxon>
        <taxon>Actinomycetes</taxon>
        <taxon>Actinomycetales</taxon>
        <taxon>Actinomycetaceae</taxon>
        <taxon>Schaalia</taxon>
    </lineage>
</organism>
<dbReference type="EMBL" id="LT629792">
    <property type="protein sequence ID" value="SDU05288.1"/>
    <property type="molecule type" value="Genomic_DNA"/>
</dbReference>
<reference evidence="4 5" key="1">
    <citation type="submission" date="2016-10" db="EMBL/GenBank/DDBJ databases">
        <authorList>
            <person name="Varghese N."/>
            <person name="Submissions S."/>
        </authorList>
    </citation>
    <scope>NUCLEOTIDE SEQUENCE [LARGE SCALE GENOMIC DNA]</scope>
    <source>
        <strain evidence="4 5">DSM 9169</strain>
    </source>
</reference>
<dbReference type="RefSeq" id="WP_092648871.1">
    <property type="nucleotide sequence ID" value="NZ_LT629792.1"/>
</dbReference>
<evidence type="ECO:0000313" key="5">
    <source>
        <dbReference type="Proteomes" id="UP000198976"/>
    </source>
</evidence>